<evidence type="ECO:0000313" key="1">
    <source>
        <dbReference type="EMBL" id="KIK07695.1"/>
    </source>
</evidence>
<protein>
    <submittedName>
        <fullName evidence="1">Uncharacterized protein</fullName>
    </submittedName>
</protein>
<dbReference type="AlphaFoldDB" id="A0A0C9X670"/>
<evidence type="ECO:0000313" key="2">
    <source>
        <dbReference type="Proteomes" id="UP000054477"/>
    </source>
</evidence>
<reference evidence="1 2" key="1">
    <citation type="submission" date="2014-04" db="EMBL/GenBank/DDBJ databases">
        <authorList>
            <consortium name="DOE Joint Genome Institute"/>
            <person name="Kuo A."/>
            <person name="Kohler A."/>
            <person name="Nagy L.G."/>
            <person name="Floudas D."/>
            <person name="Copeland A."/>
            <person name="Barry K.W."/>
            <person name="Cichocki N."/>
            <person name="Veneault-Fourrey C."/>
            <person name="LaButti K."/>
            <person name="Lindquist E.A."/>
            <person name="Lipzen A."/>
            <person name="Lundell T."/>
            <person name="Morin E."/>
            <person name="Murat C."/>
            <person name="Sun H."/>
            <person name="Tunlid A."/>
            <person name="Henrissat B."/>
            <person name="Grigoriev I.V."/>
            <person name="Hibbett D.S."/>
            <person name="Martin F."/>
            <person name="Nordberg H.P."/>
            <person name="Cantor M.N."/>
            <person name="Hua S.X."/>
        </authorList>
    </citation>
    <scope>NUCLEOTIDE SEQUENCE [LARGE SCALE GENOMIC DNA]</scope>
    <source>
        <strain evidence="1 2">LaAM-08-1</strain>
    </source>
</reference>
<dbReference type="HOGENOM" id="CLU_2740406_0_0_1"/>
<dbReference type="EMBL" id="KN838546">
    <property type="protein sequence ID" value="KIK07695.1"/>
    <property type="molecule type" value="Genomic_DNA"/>
</dbReference>
<proteinExistence type="predicted"/>
<accession>A0A0C9X670</accession>
<reference evidence="2" key="2">
    <citation type="submission" date="2015-01" db="EMBL/GenBank/DDBJ databases">
        <title>Evolutionary Origins and Diversification of the Mycorrhizal Mutualists.</title>
        <authorList>
            <consortium name="DOE Joint Genome Institute"/>
            <consortium name="Mycorrhizal Genomics Consortium"/>
            <person name="Kohler A."/>
            <person name="Kuo A."/>
            <person name="Nagy L.G."/>
            <person name="Floudas D."/>
            <person name="Copeland A."/>
            <person name="Barry K.W."/>
            <person name="Cichocki N."/>
            <person name="Veneault-Fourrey C."/>
            <person name="LaButti K."/>
            <person name="Lindquist E.A."/>
            <person name="Lipzen A."/>
            <person name="Lundell T."/>
            <person name="Morin E."/>
            <person name="Murat C."/>
            <person name="Riley R."/>
            <person name="Ohm R."/>
            <person name="Sun H."/>
            <person name="Tunlid A."/>
            <person name="Henrissat B."/>
            <person name="Grigoriev I.V."/>
            <person name="Hibbett D.S."/>
            <person name="Martin F."/>
        </authorList>
    </citation>
    <scope>NUCLEOTIDE SEQUENCE [LARGE SCALE GENOMIC DNA]</scope>
    <source>
        <strain evidence="2">LaAM-08-1</strain>
    </source>
</reference>
<keyword evidence="2" id="KW-1185">Reference proteome</keyword>
<sequence>MNSATLLLTVSPGPCLSISELLKERREAPDSLLAWEVGTMLQNHTLSHKCTHGENYVMALPFAKLTAELET</sequence>
<gene>
    <name evidence="1" type="ORF">K443DRAFT_673270</name>
</gene>
<dbReference type="Proteomes" id="UP000054477">
    <property type="component" value="Unassembled WGS sequence"/>
</dbReference>
<organism evidence="1 2">
    <name type="scientific">Laccaria amethystina LaAM-08-1</name>
    <dbReference type="NCBI Taxonomy" id="1095629"/>
    <lineage>
        <taxon>Eukaryota</taxon>
        <taxon>Fungi</taxon>
        <taxon>Dikarya</taxon>
        <taxon>Basidiomycota</taxon>
        <taxon>Agaricomycotina</taxon>
        <taxon>Agaricomycetes</taxon>
        <taxon>Agaricomycetidae</taxon>
        <taxon>Agaricales</taxon>
        <taxon>Agaricineae</taxon>
        <taxon>Hydnangiaceae</taxon>
        <taxon>Laccaria</taxon>
    </lineage>
</organism>
<name>A0A0C9X670_9AGAR</name>